<name>A0A4Q9MX50_9APHY</name>
<dbReference type="Pfam" id="PF20151">
    <property type="entry name" value="DUF6533"/>
    <property type="match status" value="1"/>
</dbReference>
<accession>A0A4Q9MX50</accession>
<gene>
    <name evidence="2" type="ORF">BD311DRAFT_776261</name>
</gene>
<reference evidence="2" key="1">
    <citation type="submission" date="2019-01" db="EMBL/GenBank/DDBJ databases">
        <title>Draft genome sequences of three monokaryotic isolates of the white-rot basidiomycete fungus Dichomitus squalens.</title>
        <authorList>
            <consortium name="DOE Joint Genome Institute"/>
            <person name="Lopez S.C."/>
            <person name="Andreopoulos B."/>
            <person name="Pangilinan J."/>
            <person name="Lipzen A."/>
            <person name="Riley R."/>
            <person name="Ahrendt S."/>
            <person name="Ng V."/>
            <person name="Barry K."/>
            <person name="Daum C."/>
            <person name="Grigoriev I.V."/>
            <person name="Hilden K.S."/>
            <person name="Makela M.R."/>
            <person name="de Vries R.P."/>
        </authorList>
    </citation>
    <scope>NUCLEOTIDE SEQUENCE [LARGE SCALE GENOMIC DNA]</scope>
    <source>
        <strain evidence="2">OM18370.1</strain>
    </source>
</reference>
<proteinExistence type="predicted"/>
<evidence type="ECO:0000259" key="1">
    <source>
        <dbReference type="Pfam" id="PF20151"/>
    </source>
</evidence>
<sequence>MACFAQATHLPYQPFTIPLPLQCHRLNTSLRHTTQWFRPSWIFSLLAYDYIITFNSEVTLFWMGGHLSGATILFLLNRYVTLAERIVSVSSFPYSVEVCLPTVSLSFVATVVLRAVQYLPWAAFSTLRSYALCPDPYRWPVVALSSVPIVTEMWGNLYRFRITRSDPIPASTVLKRNVTVEVAPRSSLIACYLVLFCTVKLSLRSLRKQTFASILLLDAEVITLGSIGRYYLTAILTSRFLIDLQNAQRKLAGSSRSVSLGEIAFIPQTSRNTSRFIGSLGAQLSLYEGDDREDEVEDAT</sequence>
<dbReference type="OrthoDB" id="2744098at2759"/>
<organism evidence="2">
    <name type="scientific">Dichomitus squalens</name>
    <dbReference type="NCBI Taxonomy" id="114155"/>
    <lineage>
        <taxon>Eukaryota</taxon>
        <taxon>Fungi</taxon>
        <taxon>Dikarya</taxon>
        <taxon>Basidiomycota</taxon>
        <taxon>Agaricomycotina</taxon>
        <taxon>Agaricomycetes</taxon>
        <taxon>Polyporales</taxon>
        <taxon>Polyporaceae</taxon>
        <taxon>Dichomitus</taxon>
    </lineage>
</organism>
<dbReference type="InterPro" id="IPR045340">
    <property type="entry name" value="DUF6533"/>
</dbReference>
<dbReference type="Proteomes" id="UP000292957">
    <property type="component" value="Unassembled WGS sequence"/>
</dbReference>
<evidence type="ECO:0000313" key="2">
    <source>
        <dbReference type="EMBL" id="TBU31302.1"/>
    </source>
</evidence>
<dbReference type="AlphaFoldDB" id="A0A4Q9MX50"/>
<feature type="domain" description="DUF6533" evidence="1">
    <location>
        <begin position="43"/>
        <end position="83"/>
    </location>
</feature>
<protein>
    <recommendedName>
        <fullName evidence="1">DUF6533 domain-containing protein</fullName>
    </recommendedName>
</protein>
<dbReference type="EMBL" id="ML143400">
    <property type="protein sequence ID" value="TBU31302.1"/>
    <property type="molecule type" value="Genomic_DNA"/>
</dbReference>